<feature type="region of interest" description="Disordered" evidence="1">
    <location>
        <begin position="17"/>
        <end position="50"/>
    </location>
</feature>
<feature type="compositionally biased region" description="Acidic residues" evidence="1">
    <location>
        <begin position="32"/>
        <end position="41"/>
    </location>
</feature>
<feature type="compositionally biased region" description="Polar residues" evidence="1">
    <location>
        <begin position="22"/>
        <end position="31"/>
    </location>
</feature>
<gene>
    <name evidence="2" type="ORF">ACFPFO_22805</name>
</gene>
<dbReference type="EMBL" id="JBHSJG010000076">
    <property type="protein sequence ID" value="MFC4990522.1"/>
    <property type="molecule type" value="Genomic_DNA"/>
</dbReference>
<evidence type="ECO:0000313" key="2">
    <source>
        <dbReference type="EMBL" id="MFC4990522.1"/>
    </source>
</evidence>
<dbReference type="Proteomes" id="UP001595925">
    <property type="component" value="Unassembled WGS sequence"/>
</dbReference>
<protein>
    <recommendedName>
        <fullName evidence="4">DUF4352 domain-containing protein</fullName>
    </recommendedName>
</protein>
<organism evidence="2 3">
    <name type="scientific">Saliphagus infecundisoli</name>
    <dbReference type="NCBI Taxonomy" id="1849069"/>
    <lineage>
        <taxon>Archaea</taxon>
        <taxon>Methanobacteriati</taxon>
        <taxon>Methanobacteriota</taxon>
        <taxon>Stenosarchaea group</taxon>
        <taxon>Halobacteria</taxon>
        <taxon>Halobacteriales</taxon>
        <taxon>Natrialbaceae</taxon>
        <taxon>Saliphagus</taxon>
    </lineage>
</organism>
<dbReference type="RefSeq" id="WP_224830337.1">
    <property type="nucleotide sequence ID" value="NZ_JAIVEF010000044.1"/>
</dbReference>
<comment type="caution">
    <text evidence="2">The sequence shown here is derived from an EMBL/GenBank/DDBJ whole genome shotgun (WGS) entry which is preliminary data.</text>
</comment>
<dbReference type="PROSITE" id="PS51257">
    <property type="entry name" value="PROKAR_LIPOPROTEIN"/>
    <property type="match status" value="1"/>
</dbReference>
<evidence type="ECO:0000313" key="3">
    <source>
        <dbReference type="Proteomes" id="UP001595925"/>
    </source>
</evidence>
<reference evidence="2 3" key="1">
    <citation type="journal article" date="2019" name="Int. J. Syst. Evol. Microbiol.">
        <title>The Global Catalogue of Microorganisms (GCM) 10K type strain sequencing project: providing services to taxonomists for standard genome sequencing and annotation.</title>
        <authorList>
            <consortium name="The Broad Institute Genomics Platform"/>
            <consortium name="The Broad Institute Genome Sequencing Center for Infectious Disease"/>
            <person name="Wu L."/>
            <person name="Ma J."/>
        </authorList>
    </citation>
    <scope>NUCLEOTIDE SEQUENCE [LARGE SCALE GENOMIC DNA]</scope>
    <source>
        <strain evidence="2 3">CGMCC 1.15824</strain>
    </source>
</reference>
<keyword evidence="3" id="KW-1185">Reference proteome</keyword>
<evidence type="ECO:0008006" key="4">
    <source>
        <dbReference type="Google" id="ProtNLM"/>
    </source>
</evidence>
<evidence type="ECO:0000256" key="1">
    <source>
        <dbReference type="SAM" id="MobiDB-lite"/>
    </source>
</evidence>
<accession>A0ABD5QL77</accession>
<sequence>MKRRTLLIGGVSVLGGCLESGADNTQGSNGTDQDEDGNGTDQDDHDRETRTYEIEVETSSDSPIQHEFKITQPGIHSPDSPLTLTVSISNPSDETIVYGDTDNVVGSYLSSDEFILIPKDEYEYSFDEDTRIWVATETIAFPGALNMDELEPDQTRAQELVLIRTFDEDSPDTIPSAFEFTTSFEVGDEDTNMDTNEEYTVAFSLVAT</sequence>
<proteinExistence type="predicted"/>
<name>A0ABD5QL77_9EURY</name>
<dbReference type="AlphaFoldDB" id="A0ABD5QL77"/>